<sequence>MVTQQVPTPRRLSDLSDRHYRYCVEERGLDPDWIVANCRTVGAEEAGELLGYPAKSEGIWLQGSAYQGQFKPDRPWRSPEGSSKRAPKYRSPLGEYDAMLPRHPEDPDYWEVGSLKQTAFQIDGHPCLLLTEGFFKAIAGCAHGLPTVALLGVEMGLTSASADPQGKRYLVPELERLARAGFGFAIAFDADCATNPAVNWAQFKLARQLKCFNVPVYSLTGLWDLRDGKGLDDYLHRHGVTRFIRDVIGATIDIDTWERQFEQTKPPQVTRSRSRKRPSPRELGLAIAEKYQFKWAFHDEQLVWRQFDGKAWHTLRDGVFAQMVFEEIEARNVEFDTARYVKNTIDILKLKLTVPYWKTWDRSRYIAFDNGILDLKTANLLEHHPRYRFTSHLKRAYLQPPARAIALNPLEQLRQYCPHTYRYMMWAMDSDPKRVLKLLAIINGVLTRRFYDLEMFVHLVGEPGSGKSTFARLLQKMVGKGNYESSSLKKLSQDYEIAKIINSQLVVCPDEDRKFGGFGGLKALTGGDNISYREIYKHPASSPFYGTIVILSNQAIFAGDTTGLDRRTCLVSFPNRLKKHQRDPQIELSIEGELSHLTWIVLSLRDRQINEVLRGLGIFHIPEFQLQAWQLCVQTNSAAAHLEEFLVNKPHSYTPVVELYAHYQEFCKQSGAIAFSRERYLQDLTRIANHNLEWQGLRRDGLVLDGKRTQVFWGIHLRNGVTDNHLPTPSEQFQRV</sequence>
<keyword evidence="1" id="KW-0547">Nucleotide-binding</keyword>
<dbReference type="InterPro" id="IPR024385">
    <property type="entry name" value="DUF3854"/>
</dbReference>
<dbReference type="Pfam" id="PF08706">
    <property type="entry name" value="D5_N"/>
    <property type="match status" value="1"/>
</dbReference>
<reference evidence="6 7" key="1">
    <citation type="submission" date="2020-04" db="EMBL/GenBank/DDBJ databases">
        <authorList>
            <person name="Basu S."/>
            <person name="Maruthanayagam V."/>
            <person name="Chakraborty S."/>
            <person name="Pramanik A."/>
            <person name="Mukherjee J."/>
            <person name="Brink B."/>
        </authorList>
    </citation>
    <scope>NUCLEOTIDE SEQUENCE [LARGE SCALE GENOMIC DNA]</scope>
    <source>
        <strain evidence="6 7">AP17</strain>
    </source>
</reference>
<dbReference type="InterPro" id="IPR045455">
    <property type="entry name" value="NrS-1_pol-like_helicase"/>
</dbReference>
<dbReference type="EMBL" id="CP051167">
    <property type="protein sequence ID" value="QIZ72293.1"/>
    <property type="molecule type" value="Genomic_DNA"/>
</dbReference>
<dbReference type="Pfam" id="PF19263">
    <property type="entry name" value="DUF5906"/>
    <property type="match status" value="1"/>
</dbReference>
<proteinExistence type="predicted"/>
<evidence type="ECO:0000256" key="2">
    <source>
        <dbReference type="ARBA" id="ARBA00022801"/>
    </source>
</evidence>
<evidence type="ECO:0000256" key="4">
    <source>
        <dbReference type="SAM" id="MobiDB-lite"/>
    </source>
</evidence>
<keyword evidence="3" id="KW-0067">ATP-binding</keyword>
<evidence type="ECO:0000256" key="1">
    <source>
        <dbReference type="ARBA" id="ARBA00022741"/>
    </source>
</evidence>
<evidence type="ECO:0000313" key="7">
    <source>
        <dbReference type="Proteomes" id="UP000500857"/>
    </source>
</evidence>
<dbReference type="GO" id="GO:0016787">
    <property type="term" value="F:hydrolase activity"/>
    <property type="evidence" value="ECO:0007669"/>
    <property type="project" value="UniProtKB-KW"/>
</dbReference>
<dbReference type="PROSITE" id="PS51206">
    <property type="entry name" value="SF3_HELICASE_1"/>
    <property type="match status" value="1"/>
</dbReference>
<dbReference type="Proteomes" id="UP000500857">
    <property type="component" value="Chromosome"/>
</dbReference>
<keyword evidence="2" id="KW-0378">Hydrolase</keyword>
<evidence type="ECO:0000259" key="5">
    <source>
        <dbReference type="PROSITE" id="PS51206"/>
    </source>
</evidence>
<dbReference type="GO" id="GO:0005524">
    <property type="term" value="F:ATP binding"/>
    <property type="evidence" value="ECO:0007669"/>
    <property type="project" value="UniProtKB-KW"/>
</dbReference>
<dbReference type="InterPro" id="IPR051620">
    <property type="entry name" value="ORF904-like_C"/>
</dbReference>
<dbReference type="InterPro" id="IPR014015">
    <property type="entry name" value="Helicase_SF3_DNA-vir"/>
</dbReference>
<keyword evidence="7" id="KW-1185">Reference proteome</keyword>
<dbReference type="SUPFAM" id="SSF52540">
    <property type="entry name" value="P-loop containing nucleoside triphosphate hydrolases"/>
    <property type="match status" value="1"/>
</dbReference>
<dbReference type="InterPro" id="IPR027417">
    <property type="entry name" value="P-loop_NTPase"/>
</dbReference>
<protein>
    <submittedName>
        <fullName evidence="6">DUF3854 domain-containing protein</fullName>
    </submittedName>
</protein>
<evidence type="ECO:0000313" key="6">
    <source>
        <dbReference type="EMBL" id="QIZ72293.1"/>
    </source>
</evidence>
<dbReference type="PANTHER" id="PTHR35372:SF2">
    <property type="entry name" value="SF3 HELICASE DOMAIN-CONTAINING PROTEIN"/>
    <property type="match status" value="1"/>
</dbReference>
<feature type="domain" description="SF3 helicase" evidence="5">
    <location>
        <begin position="433"/>
        <end position="586"/>
    </location>
</feature>
<dbReference type="Pfam" id="PF12965">
    <property type="entry name" value="DUF3854"/>
    <property type="match status" value="1"/>
</dbReference>
<dbReference type="InterPro" id="IPR014818">
    <property type="entry name" value="Phage/plasmid_primase_P4_C"/>
</dbReference>
<organism evidence="6 7">
    <name type="scientific">Oxynema aestuarii AP17</name>
    <dbReference type="NCBI Taxonomy" id="2064643"/>
    <lineage>
        <taxon>Bacteria</taxon>
        <taxon>Bacillati</taxon>
        <taxon>Cyanobacteriota</taxon>
        <taxon>Cyanophyceae</taxon>
        <taxon>Oscillatoriophycideae</taxon>
        <taxon>Oscillatoriales</taxon>
        <taxon>Oscillatoriaceae</taxon>
        <taxon>Oxynema</taxon>
        <taxon>Oxynema aestuarii</taxon>
    </lineage>
</organism>
<dbReference type="KEGG" id="oxy:HCG48_18350"/>
<dbReference type="Gene3D" id="3.40.50.300">
    <property type="entry name" value="P-loop containing nucleotide triphosphate hydrolases"/>
    <property type="match status" value="1"/>
</dbReference>
<gene>
    <name evidence="6" type="ORF">HCG48_18350</name>
</gene>
<accession>A0A6H1U2N5</accession>
<dbReference type="PANTHER" id="PTHR35372">
    <property type="entry name" value="ATP BINDING PROTEIN-RELATED"/>
    <property type="match status" value="1"/>
</dbReference>
<dbReference type="AlphaFoldDB" id="A0A6H1U2N5"/>
<dbReference type="RefSeq" id="WP_168570442.1">
    <property type="nucleotide sequence ID" value="NZ_CP051167.1"/>
</dbReference>
<name>A0A6H1U2N5_9CYAN</name>
<feature type="region of interest" description="Disordered" evidence="4">
    <location>
        <begin position="70"/>
        <end position="89"/>
    </location>
</feature>
<evidence type="ECO:0000256" key="3">
    <source>
        <dbReference type="ARBA" id="ARBA00022840"/>
    </source>
</evidence>